<dbReference type="InterPro" id="IPR024173">
    <property type="entry name" value="Pesterase_MJ0037-like"/>
</dbReference>
<dbReference type="InterPro" id="IPR026336">
    <property type="entry name" value="PdeM-like"/>
</dbReference>
<dbReference type="PANTHER" id="PTHR39323">
    <property type="entry name" value="BLR1149 PROTEIN"/>
    <property type="match status" value="1"/>
</dbReference>
<dbReference type="Gene3D" id="3.60.21.10">
    <property type="match status" value="1"/>
</dbReference>
<dbReference type="NCBIfam" id="TIGR04123">
    <property type="entry name" value="P_estr_lig_assc"/>
    <property type="match status" value="1"/>
</dbReference>
<evidence type="ECO:0000313" key="2">
    <source>
        <dbReference type="EMBL" id="KOS07269.1"/>
    </source>
</evidence>
<dbReference type="GO" id="GO:0016787">
    <property type="term" value="F:hydrolase activity"/>
    <property type="evidence" value="ECO:0007669"/>
    <property type="project" value="InterPro"/>
</dbReference>
<organism evidence="2 3">
    <name type="scientific">Flavobacterium akiainvivens</name>
    <dbReference type="NCBI Taxonomy" id="1202724"/>
    <lineage>
        <taxon>Bacteria</taxon>
        <taxon>Pseudomonadati</taxon>
        <taxon>Bacteroidota</taxon>
        <taxon>Flavobacteriia</taxon>
        <taxon>Flavobacteriales</taxon>
        <taxon>Flavobacteriaceae</taxon>
        <taxon>Flavobacterium</taxon>
    </lineage>
</organism>
<dbReference type="OrthoDB" id="9795838at2"/>
<evidence type="ECO:0000259" key="1">
    <source>
        <dbReference type="Pfam" id="PF00149"/>
    </source>
</evidence>
<feature type="domain" description="Calcineurin-like phosphoesterase" evidence="1">
    <location>
        <begin position="26"/>
        <end position="130"/>
    </location>
</feature>
<reference evidence="2 3" key="1">
    <citation type="submission" date="2015-08" db="EMBL/GenBank/DDBJ databases">
        <title>Whole genome sequence of Flavobacterium akiainvivens IK-1T, from decaying Wikstroemia oahuensis, an endemic Hawaiian shrub.</title>
        <authorList>
            <person name="Wan X."/>
            <person name="Hou S."/>
            <person name="Saito J."/>
            <person name="Donachie S."/>
        </authorList>
    </citation>
    <scope>NUCLEOTIDE SEQUENCE [LARGE SCALE GENOMIC DNA]</scope>
    <source>
        <strain evidence="2 3">IK-1</strain>
    </source>
</reference>
<dbReference type="STRING" id="1202724.AM493_15410"/>
<dbReference type="EMBL" id="LIYD01000005">
    <property type="protein sequence ID" value="KOS07269.1"/>
    <property type="molecule type" value="Genomic_DNA"/>
</dbReference>
<proteinExistence type="predicted"/>
<sequence>MTLQTNINGHSFVLHCSGALYWAERRMLLIADAHLGKISHFRKFGAALPDNALFSNFRKLDAAVDFFSPESICFLGDLFHSTLNNEWQLFAEWAERTGIPIILIAGNHDIIAPQQYHNINITVVSEWVTGGFLLTHHPEEREGLFTLSGHIHPAVRLMGMGRQSMKLPCFFRTQHQMILPAFGEFTGTYVMEMQENDIAYAIIKDDVVQINARPRVHAK</sequence>
<protein>
    <submittedName>
        <fullName evidence="2">Metallophosphoesterase</fullName>
    </submittedName>
</protein>
<dbReference type="RefSeq" id="WP_054408921.1">
    <property type="nucleotide sequence ID" value="NZ_FOYA01000005.1"/>
</dbReference>
<gene>
    <name evidence="2" type="ORF">AM493_15410</name>
</gene>
<name>A0A0M9VJ29_9FLAO</name>
<comment type="caution">
    <text evidence="2">The sequence shown here is derived from an EMBL/GenBank/DDBJ whole genome shotgun (WGS) entry which is preliminary data.</text>
</comment>
<dbReference type="Proteomes" id="UP000037755">
    <property type="component" value="Unassembled WGS sequence"/>
</dbReference>
<evidence type="ECO:0000313" key="3">
    <source>
        <dbReference type="Proteomes" id="UP000037755"/>
    </source>
</evidence>
<dbReference type="PIRSF" id="PIRSF000887">
    <property type="entry name" value="Pesterase_MJ0037"/>
    <property type="match status" value="1"/>
</dbReference>
<accession>A0A0M9VJ29</accession>
<dbReference type="InterPro" id="IPR004843">
    <property type="entry name" value="Calcineurin-like_PHP"/>
</dbReference>
<dbReference type="PATRIC" id="fig|1202724.3.peg.3202"/>
<dbReference type="InterPro" id="IPR029052">
    <property type="entry name" value="Metallo-depent_PP-like"/>
</dbReference>
<dbReference type="Pfam" id="PF00149">
    <property type="entry name" value="Metallophos"/>
    <property type="match status" value="1"/>
</dbReference>
<keyword evidence="3" id="KW-1185">Reference proteome</keyword>
<dbReference type="SUPFAM" id="SSF56300">
    <property type="entry name" value="Metallo-dependent phosphatases"/>
    <property type="match status" value="1"/>
</dbReference>
<dbReference type="AlphaFoldDB" id="A0A0M9VJ29"/>
<dbReference type="PANTHER" id="PTHR39323:SF1">
    <property type="entry name" value="BLR1149 PROTEIN"/>
    <property type="match status" value="1"/>
</dbReference>